<keyword evidence="4" id="KW-1185">Reference proteome</keyword>
<evidence type="ECO:0000313" key="3">
    <source>
        <dbReference type="EMBL" id="ELR09409.1"/>
    </source>
</evidence>
<gene>
    <name evidence="3" type="ORF">GMDG_03973</name>
</gene>
<dbReference type="EMBL" id="GL573236">
    <property type="protein sequence ID" value="ELR09409.1"/>
    <property type="molecule type" value="Genomic_DNA"/>
</dbReference>
<organism evidence="3 4">
    <name type="scientific">Pseudogymnoascus destructans (strain ATCC MYA-4855 / 20631-21)</name>
    <name type="common">Bat white-nose syndrome fungus</name>
    <name type="synonym">Geomyces destructans</name>
    <dbReference type="NCBI Taxonomy" id="658429"/>
    <lineage>
        <taxon>Eukaryota</taxon>
        <taxon>Fungi</taxon>
        <taxon>Dikarya</taxon>
        <taxon>Ascomycota</taxon>
        <taxon>Pezizomycotina</taxon>
        <taxon>Leotiomycetes</taxon>
        <taxon>Thelebolales</taxon>
        <taxon>Thelebolaceae</taxon>
        <taxon>Pseudogymnoascus</taxon>
    </lineage>
</organism>
<feature type="compositionally biased region" description="Low complexity" evidence="1">
    <location>
        <begin position="31"/>
        <end position="44"/>
    </location>
</feature>
<reference evidence="4" key="1">
    <citation type="submission" date="2010-09" db="EMBL/GenBank/DDBJ databases">
        <title>The genome sequence of Geomyces destructans 20631-21.</title>
        <authorList>
            <consortium name="The Broad Institute Genome Sequencing Platform"/>
            <person name="Cuomo C.A."/>
            <person name="Blehert D.S."/>
            <person name="Lorch J.M."/>
            <person name="Young S.K."/>
            <person name="Zeng Q."/>
            <person name="Gargeya S."/>
            <person name="Fitzgerald M."/>
            <person name="Haas B."/>
            <person name="Abouelleil A."/>
            <person name="Alvarado L."/>
            <person name="Arachchi H.M."/>
            <person name="Berlin A."/>
            <person name="Brown A."/>
            <person name="Chapman S.B."/>
            <person name="Chen Z."/>
            <person name="Dunbar C."/>
            <person name="Freedman E."/>
            <person name="Gearin G."/>
            <person name="Gellesch M."/>
            <person name="Goldberg J."/>
            <person name="Griggs A."/>
            <person name="Gujja S."/>
            <person name="Heiman D."/>
            <person name="Howarth C."/>
            <person name="Larson L."/>
            <person name="Lui A."/>
            <person name="MacDonald P.J.P."/>
            <person name="Montmayeur A."/>
            <person name="Murphy C."/>
            <person name="Neiman D."/>
            <person name="Pearson M."/>
            <person name="Priest M."/>
            <person name="Roberts A."/>
            <person name="Saif S."/>
            <person name="Shea T."/>
            <person name="Shenoy N."/>
            <person name="Sisk P."/>
            <person name="Stolte C."/>
            <person name="Sykes S."/>
            <person name="Wortman J."/>
            <person name="Nusbaum C."/>
            <person name="Birren B."/>
        </authorList>
    </citation>
    <scope>NUCLEOTIDE SEQUENCE [LARGE SCALE GENOMIC DNA]</scope>
    <source>
        <strain evidence="4">ATCC MYA-4855 / 20631-21</strain>
    </source>
</reference>
<dbReference type="InParanoid" id="L8G951"/>
<evidence type="ECO:0000256" key="1">
    <source>
        <dbReference type="SAM" id="MobiDB-lite"/>
    </source>
</evidence>
<dbReference type="VEuPathDB" id="FungiDB:GMDG_03973"/>
<proteinExistence type="predicted"/>
<evidence type="ECO:0000313" key="4">
    <source>
        <dbReference type="Proteomes" id="UP000011064"/>
    </source>
</evidence>
<sequence>MSSNTSHPIGLSIPSRPQQPLSTIDSVDSVLSLTPTRTSTPLSPFDHPPPFSLSQQPNKADSKSHLSTYESDLEAGCPTEYKTSGLALAQKKSSGGATNKECTVWPGQKALKEAKMAEKRRTECWNPMRGLESRTKFWVKIAIGAVIVGLAVGVGLGITRAVHGGVWHQDS</sequence>
<feature type="compositionally biased region" description="Polar residues" evidence="1">
    <location>
        <begin position="15"/>
        <end position="26"/>
    </location>
</feature>
<feature type="region of interest" description="Disordered" evidence="1">
    <location>
        <begin position="1"/>
        <end position="69"/>
    </location>
</feature>
<accession>L8G951</accession>
<evidence type="ECO:0000256" key="2">
    <source>
        <dbReference type="SAM" id="Phobius"/>
    </source>
</evidence>
<name>L8G951_PSED2</name>
<dbReference type="AlphaFoldDB" id="L8G951"/>
<keyword evidence="2" id="KW-0472">Membrane</keyword>
<feature type="transmembrane region" description="Helical" evidence="2">
    <location>
        <begin position="137"/>
        <end position="158"/>
    </location>
</feature>
<feature type="compositionally biased region" description="Polar residues" evidence="1">
    <location>
        <begin position="52"/>
        <end position="69"/>
    </location>
</feature>
<keyword evidence="2" id="KW-0812">Transmembrane</keyword>
<dbReference type="OrthoDB" id="3439713at2759"/>
<dbReference type="HOGENOM" id="CLU_111638_0_0_1"/>
<keyword evidence="2" id="KW-1133">Transmembrane helix</keyword>
<dbReference type="Proteomes" id="UP000011064">
    <property type="component" value="Unassembled WGS sequence"/>
</dbReference>
<protein>
    <submittedName>
        <fullName evidence="3">Uncharacterized protein</fullName>
    </submittedName>
</protein>